<evidence type="ECO:0000313" key="4">
    <source>
        <dbReference type="Proteomes" id="UP001462640"/>
    </source>
</evidence>
<protein>
    <submittedName>
        <fullName evidence="3">Tripartite tricarboxylate transporter TctB family protein</fullName>
    </submittedName>
</protein>
<accession>A0ABV0GIJ1</accession>
<organism evidence="3 4">
    <name type="scientific">Roseateles flavus</name>
    <dbReference type="NCBI Taxonomy" id="3149041"/>
    <lineage>
        <taxon>Bacteria</taxon>
        <taxon>Pseudomonadati</taxon>
        <taxon>Pseudomonadota</taxon>
        <taxon>Betaproteobacteria</taxon>
        <taxon>Burkholderiales</taxon>
        <taxon>Sphaerotilaceae</taxon>
        <taxon>Roseateles</taxon>
    </lineage>
</organism>
<feature type="transmembrane region" description="Helical" evidence="1">
    <location>
        <begin position="20"/>
        <end position="37"/>
    </location>
</feature>
<dbReference type="InterPro" id="IPR009936">
    <property type="entry name" value="DUF1468"/>
</dbReference>
<feature type="transmembrane region" description="Helical" evidence="1">
    <location>
        <begin position="57"/>
        <end position="74"/>
    </location>
</feature>
<evidence type="ECO:0000256" key="1">
    <source>
        <dbReference type="SAM" id="Phobius"/>
    </source>
</evidence>
<keyword evidence="1" id="KW-1133">Transmembrane helix</keyword>
<keyword evidence="4" id="KW-1185">Reference proteome</keyword>
<name>A0ABV0GIJ1_9BURK</name>
<reference evidence="3 4" key="1">
    <citation type="submission" date="2024-05" db="EMBL/GenBank/DDBJ databases">
        <title>Roseateles sp. 2.12 16S ribosomal RNA gene Genome sequencing and assembly.</title>
        <authorList>
            <person name="Woo H."/>
        </authorList>
    </citation>
    <scope>NUCLEOTIDE SEQUENCE [LARGE SCALE GENOMIC DNA]</scope>
    <source>
        <strain evidence="3 4">2.12</strain>
    </source>
</reference>
<keyword evidence="1" id="KW-0812">Transmembrane</keyword>
<dbReference type="RefSeq" id="WP_347612034.1">
    <property type="nucleotide sequence ID" value="NZ_JBDPZC010000010.1"/>
</dbReference>
<sequence>MDAQDRPEAPAPGRGWSQRWVELITAGLILAFALLLIRDSLRLGTGWADDGPQSGYFPFRIGLGLALCSTWLLLQQLRRWSTTTQRFVESGPLRDVAAVFLPTVAYAAVIPWLGVYVPSALLIAWFMRRQGGYGWGRVVPVSMGVALLAFLLFERWFVQPLPKGPLEHWLGF</sequence>
<keyword evidence="1" id="KW-0472">Membrane</keyword>
<evidence type="ECO:0000313" key="3">
    <source>
        <dbReference type="EMBL" id="MEO3714906.1"/>
    </source>
</evidence>
<comment type="caution">
    <text evidence="3">The sequence shown here is derived from an EMBL/GenBank/DDBJ whole genome shotgun (WGS) entry which is preliminary data.</text>
</comment>
<dbReference type="Pfam" id="PF07331">
    <property type="entry name" value="TctB"/>
    <property type="match status" value="1"/>
</dbReference>
<proteinExistence type="predicted"/>
<gene>
    <name evidence="3" type="ORF">ABDJ40_19230</name>
</gene>
<feature type="domain" description="DUF1468" evidence="2">
    <location>
        <begin position="24"/>
        <end position="162"/>
    </location>
</feature>
<feature type="transmembrane region" description="Helical" evidence="1">
    <location>
        <begin position="134"/>
        <end position="153"/>
    </location>
</feature>
<dbReference type="Proteomes" id="UP001462640">
    <property type="component" value="Unassembled WGS sequence"/>
</dbReference>
<evidence type="ECO:0000259" key="2">
    <source>
        <dbReference type="Pfam" id="PF07331"/>
    </source>
</evidence>
<dbReference type="EMBL" id="JBDPZC010000010">
    <property type="protein sequence ID" value="MEO3714906.1"/>
    <property type="molecule type" value="Genomic_DNA"/>
</dbReference>